<accession>A0A6G0YDZ5</accession>
<dbReference type="EMBL" id="VUJU01004506">
    <property type="protein sequence ID" value="KAF0754135.1"/>
    <property type="molecule type" value="Genomic_DNA"/>
</dbReference>
<organism evidence="1 2">
    <name type="scientific">Aphis craccivora</name>
    <name type="common">Cowpea aphid</name>
    <dbReference type="NCBI Taxonomy" id="307492"/>
    <lineage>
        <taxon>Eukaryota</taxon>
        <taxon>Metazoa</taxon>
        <taxon>Ecdysozoa</taxon>
        <taxon>Arthropoda</taxon>
        <taxon>Hexapoda</taxon>
        <taxon>Insecta</taxon>
        <taxon>Pterygota</taxon>
        <taxon>Neoptera</taxon>
        <taxon>Paraneoptera</taxon>
        <taxon>Hemiptera</taxon>
        <taxon>Sternorrhyncha</taxon>
        <taxon>Aphidomorpha</taxon>
        <taxon>Aphidoidea</taxon>
        <taxon>Aphididae</taxon>
        <taxon>Aphidini</taxon>
        <taxon>Aphis</taxon>
        <taxon>Aphis</taxon>
    </lineage>
</organism>
<evidence type="ECO:0000313" key="1">
    <source>
        <dbReference type="EMBL" id="KAF0754135.1"/>
    </source>
</evidence>
<reference evidence="1 2" key="1">
    <citation type="submission" date="2019-08" db="EMBL/GenBank/DDBJ databases">
        <title>Whole genome of Aphis craccivora.</title>
        <authorList>
            <person name="Voronova N.V."/>
            <person name="Shulinski R.S."/>
            <person name="Bandarenka Y.V."/>
            <person name="Zhorov D.G."/>
            <person name="Warner D."/>
        </authorList>
    </citation>
    <scope>NUCLEOTIDE SEQUENCE [LARGE SCALE GENOMIC DNA]</scope>
    <source>
        <strain evidence="1">180601</strain>
        <tissue evidence="1">Whole Body</tissue>
    </source>
</reference>
<comment type="caution">
    <text evidence="1">The sequence shown here is derived from an EMBL/GenBank/DDBJ whole genome shotgun (WGS) entry which is preliminary data.</text>
</comment>
<dbReference type="AlphaFoldDB" id="A0A6G0YDZ5"/>
<dbReference type="Gene3D" id="2.20.25.240">
    <property type="match status" value="1"/>
</dbReference>
<keyword evidence="2" id="KW-1185">Reference proteome</keyword>
<gene>
    <name evidence="1" type="ORF">FWK35_00009951</name>
</gene>
<evidence type="ECO:0000313" key="2">
    <source>
        <dbReference type="Proteomes" id="UP000478052"/>
    </source>
</evidence>
<sequence>MEVIVIKENKKIFNGYAYTVHHKLVSNIQWKCSNKNSTTFPAILVTYSDYKNPINESDHSHAGDENLEVVEKAKSEMLKRVLTTTSTPSQMFAEVINQMSRSNLSFTKYDMNSITSMEILKLNTERLKHIILSIVLLLGVKCPRFRKYIYRET</sequence>
<dbReference type="Proteomes" id="UP000478052">
    <property type="component" value="Unassembled WGS sequence"/>
</dbReference>
<proteinExistence type="predicted"/>
<protein>
    <submittedName>
        <fullName evidence="1">FLYWCH-type domain-containing protein</fullName>
    </submittedName>
</protein>
<name>A0A6G0YDZ5_APHCR</name>